<keyword evidence="3" id="KW-1185">Reference proteome</keyword>
<dbReference type="InterPro" id="IPR036513">
    <property type="entry name" value="STAS_dom_sf"/>
</dbReference>
<dbReference type="OrthoDB" id="278639at2"/>
<dbReference type="GO" id="GO:0043856">
    <property type="term" value="F:anti-sigma factor antagonist activity"/>
    <property type="evidence" value="ECO:0007669"/>
    <property type="project" value="TreeGrafter"/>
</dbReference>
<evidence type="ECO:0000313" key="3">
    <source>
        <dbReference type="Proteomes" id="UP000036102"/>
    </source>
</evidence>
<dbReference type="Gene3D" id="3.30.750.24">
    <property type="entry name" value="STAS domain"/>
    <property type="match status" value="1"/>
</dbReference>
<dbReference type="PATRIC" id="fig|1658765.3.peg.1140"/>
<dbReference type="Proteomes" id="UP000036102">
    <property type="component" value="Unassembled WGS sequence"/>
</dbReference>
<dbReference type="SUPFAM" id="SSF52091">
    <property type="entry name" value="SpoIIaa-like"/>
    <property type="match status" value="1"/>
</dbReference>
<accession>A0A0J7M1I7</accession>
<proteinExistence type="predicted"/>
<dbReference type="RefSeq" id="WP_048495113.1">
    <property type="nucleotide sequence ID" value="NZ_LFBU01000001.1"/>
</dbReference>
<dbReference type="PROSITE" id="PS50801">
    <property type="entry name" value="STAS"/>
    <property type="match status" value="1"/>
</dbReference>
<reference evidence="2 3" key="1">
    <citation type="submission" date="2015-06" db="EMBL/GenBank/DDBJ databases">
        <title>Marinobacter subterrani, a genetically tractable neutrophilic iron-oxidizing strain isolated from the Soudan Iron Mine.</title>
        <authorList>
            <person name="Bonis B.M."/>
            <person name="Gralnick J.A."/>
        </authorList>
    </citation>
    <scope>NUCLEOTIDE SEQUENCE [LARGE SCALE GENOMIC DNA]</scope>
    <source>
        <strain evidence="2 3">JG233</strain>
    </source>
</reference>
<dbReference type="PANTHER" id="PTHR33495:SF15">
    <property type="entry name" value="STAS DOMAIN-CONTAINING PROTEIN"/>
    <property type="match status" value="1"/>
</dbReference>
<dbReference type="InterPro" id="IPR002645">
    <property type="entry name" value="STAS_dom"/>
</dbReference>
<dbReference type="STRING" id="1658765.Msub_11150"/>
<feature type="domain" description="STAS" evidence="1">
    <location>
        <begin position="3"/>
        <end position="101"/>
    </location>
</feature>
<dbReference type="Pfam" id="PF01740">
    <property type="entry name" value="STAS"/>
    <property type="match status" value="1"/>
</dbReference>
<evidence type="ECO:0000259" key="1">
    <source>
        <dbReference type="PROSITE" id="PS50801"/>
    </source>
</evidence>
<dbReference type="AlphaFoldDB" id="A0A0J7M1I7"/>
<gene>
    <name evidence="2" type="ORF">Msub_11150</name>
</gene>
<dbReference type="EMBL" id="LFBU01000001">
    <property type="protein sequence ID" value="KMQ74955.1"/>
    <property type="molecule type" value="Genomic_DNA"/>
</dbReference>
<dbReference type="PANTHER" id="PTHR33495">
    <property type="entry name" value="ANTI-SIGMA FACTOR ANTAGONIST TM_1081-RELATED-RELATED"/>
    <property type="match status" value="1"/>
</dbReference>
<organism evidence="2 3">
    <name type="scientific">Marinobacter subterrani</name>
    <dbReference type="NCBI Taxonomy" id="1658765"/>
    <lineage>
        <taxon>Bacteria</taxon>
        <taxon>Pseudomonadati</taxon>
        <taxon>Pseudomonadota</taxon>
        <taxon>Gammaproteobacteria</taxon>
        <taxon>Pseudomonadales</taxon>
        <taxon>Marinobacteraceae</taxon>
        <taxon>Marinobacter</taxon>
    </lineage>
</organism>
<name>A0A0J7M1I7_9GAMM</name>
<sequence length="101" mass="11585">MPIQTRRDDDGQTLVIRIEGRFDFSTHQAFRDAYEHGDPDIRGYIIDLSETTYLDSSALGMLLLLRDYAGGDSGRIVIENCNNDVRRILSISNFEQLFTIR</sequence>
<dbReference type="CDD" id="cd07043">
    <property type="entry name" value="STAS_anti-anti-sigma_factors"/>
    <property type="match status" value="1"/>
</dbReference>
<evidence type="ECO:0000313" key="2">
    <source>
        <dbReference type="EMBL" id="KMQ74955.1"/>
    </source>
</evidence>
<comment type="caution">
    <text evidence="2">The sequence shown here is derived from an EMBL/GenBank/DDBJ whole genome shotgun (WGS) entry which is preliminary data.</text>
</comment>
<protein>
    <submittedName>
        <fullName evidence="2">Anti-anti-sigma regulatory factor (Antagonist of anti-sigma factor)</fullName>
    </submittedName>
</protein>